<accession>A0ACC2X679</accession>
<name>A0ACC2X679_9TREE</name>
<gene>
    <name evidence="1" type="ORF">QFC24_005981</name>
</gene>
<sequence length="528" mass="56132">MPGDAKQPPPSSQRPSTLHPDLLFPDVPDAEEDLLLFAPTASTSHEGLSRWSIDQIGTDAATREQYNRLQRSGGNDKGKGKLVDFETGSDDGRRSMSTSPVKEGRIRDGVGQPRSGIFDEDQPLVSPLGAKAIASVTGAVMTSLLMTPFDVLKTRLQTHRPNSAPSASQPNIVCCQTGVIPEIGRSGAQSTTITSTSSITQSGRTSTMGMTCLSSSGTAESAMASFSSQTAQRFFPLSASSGSSAFATATAAAPTASSSGTAALFAPPPPEGCLHPSKWSGIWGETMTLDEAQSLLRGAEARRGASVVQGSGFWQEVRVVLQDTGYKGLWRGTGTALAMSIPSAAIYMIGYEHLLSLMTSHTPQPLSPAIFPQSTALNVSVPTSTSQPYLTPTPFIAGCIARTISATVISPMELFRTRLQALPGPGEERPTYKNTAESISNLVKQKGITSLWRGLGPTLWRDVPFSGVYWAGFESTKKYLTESQTLKPGLTMTFISGAISGTAASILTAPFDVLKTRRQRALFRFFFM</sequence>
<proteinExistence type="predicted"/>
<evidence type="ECO:0000313" key="2">
    <source>
        <dbReference type="Proteomes" id="UP001234202"/>
    </source>
</evidence>
<evidence type="ECO:0000313" key="1">
    <source>
        <dbReference type="EMBL" id="KAJ9118782.1"/>
    </source>
</evidence>
<dbReference type="EMBL" id="JASBWV010000027">
    <property type="protein sequence ID" value="KAJ9118782.1"/>
    <property type="molecule type" value="Genomic_DNA"/>
</dbReference>
<keyword evidence="2" id="KW-1185">Reference proteome</keyword>
<dbReference type="Proteomes" id="UP001234202">
    <property type="component" value="Unassembled WGS sequence"/>
</dbReference>
<comment type="caution">
    <text evidence="1">The sequence shown here is derived from an EMBL/GenBank/DDBJ whole genome shotgun (WGS) entry which is preliminary data.</text>
</comment>
<reference evidence="1" key="1">
    <citation type="submission" date="2023-04" db="EMBL/GenBank/DDBJ databases">
        <title>Draft Genome sequencing of Naganishia species isolated from polar environments using Oxford Nanopore Technology.</title>
        <authorList>
            <person name="Leo P."/>
            <person name="Venkateswaran K."/>
        </authorList>
    </citation>
    <scope>NUCLEOTIDE SEQUENCE</scope>
    <source>
        <strain evidence="1">DBVPG 5303</strain>
    </source>
</reference>
<organism evidence="1 2">
    <name type="scientific">Naganishia onofrii</name>
    <dbReference type="NCBI Taxonomy" id="1851511"/>
    <lineage>
        <taxon>Eukaryota</taxon>
        <taxon>Fungi</taxon>
        <taxon>Dikarya</taxon>
        <taxon>Basidiomycota</taxon>
        <taxon>Agaricomycotina</taxon>
        <taxon>Tremellomycetes</taxon>
        <taxon>Filobasidiales</taxon>
        <taxon>Filobasidiaceae</taxon>
        <taxon>Naganishia</taxon>
    </lineage>
</organism>
<protein>
    <submittedName>
        <fullName evidence="1">Uncharacterized protein</fullName>
    </submittedName>
</protein>